<comment type="subcellular location">
    <subcellularLocation>
        <location evidence="1">Cell membrane</location>
        <topology evidence="1">Multi-pass membrane protein</topology>
    </subcellularLocation>
</comment>
<dbReference type="InterPro" id="IPR043428">
    <property type="entry name" value="LivM-like"/>
</dbReference>
<feature type="transmembrane region" description="Helical" evidence="6">
    <location>
        <begin position="96"/>
        <end position="118"/>
    </location>
</feature>
<keyword evidence="2" id="KW-1003">Cell membrane</keyword>
<evidence type="ECO:0000256" key="5">
    <source>
        <dbReference type="ARBA" id="ARBA00023136"/>
    </source>
</evidence>
<keyword evidence="5 6" id="KW-0472">Membrane</keyword>
<dbReference type="Pfam" id="PF02653">
    <property type="entry name" value="BPD_transp_2"/>
    <property type="match status" value="1"/>
</dbReference>
<reference evidence="7" key="1">
    <citation type="submission" date="2024-04" db="EMBL/GenBank/DDBJ databases">
        <authorList>
            <person name="Roder T."/>
            <person name="Oberhansli S."/>
            <person name="Kreuzer M."/>
        </authorList>
    </citation>
    <scope>NUCLEOTIDE SEQUENCE</scope>
    <source>
        <strain evidence="7">LWS13-1.2</strain>
    </source>
</reference>
<proteinExistence type="predicted"/>
<feature type="transmembrane region" description="Helical" evidence="6">
    <location>
        <begin position="29"/>
        <end position="47"/>
    </location>
</feature>
<dbReference type="EMBL" id="CP151632">
    <property type="protein sequence ID" value="WZO34239.1"/>
    <property type="molecule type" value="Genomic_DNA"/>
</dbReference>
<protein>
    <submittedName>
        <fullName evidence="7">Branched-chain amino acid ABC transporter permease</fullName>
    </submittedName>
</protein>
<feature type="transmembrane region" description="Helical" evidence="6">
    <location>
        <begin position="125"/>
        <end position="143"/>
    </location>
</feature>
<evidence type="ECO:0000256" key="2">
    <source>
        <dbReference type="ARBA" id="ARBA00022475"/>
    </source>
</evidence>
<feature type="transmembrane region" description="Helical" evidence="6">
    <location>
        <begin position="286"/>
        <end position="312"/>
    </location>
</feature>
<dbReference type="PANTHER" id="PTHR30482">
    <property type="entry name" value="HIGH-AFFINITY BRANCHED-CHAIN AMINO ACID TRANSPORT SYSTEM PERMEASE"/>
    <property type="match status" value="1"/>
</dbReference>
<feature type="transmembrane region" description="Helical" evidence="6">
    <location>
        <begin position="249"/>
        <end position="274"/>
    </location>
</feature>
<gene>
    <name evidence="7" type="ORF">MRBLWS13_001892</name>
</gene>
<dbReference type="RefSeq" id="WP_349428793.1">
    <property type="nucleotide sequence ID" value="NZ_CP151632.1"/>
</dbReference>
<keyword evidence="3 6" id="KW-0812">Transmembrane</keyword>
<dbReference type="InterPro" id="IPR001851">
    <property type="entry name" value="ABC_transp_permease"/>
</dbReference>
<accession>A0AAU6SBE7</accession>
<sequence length="346" mass="36097">MWTLIVPMVVVWLFALLASNVSPAAAIDLSYALATLIVVVAMWSFIGNSGVLSFGHLAFVAVGAWTMSLLTISPLVKSSVMPELAPFLAEASADPVIALIIAAAVGGVTALISGFALMRLHGLEAGIATFALLMLVVQVLTYWSAIGPKSGQSMTGIPRSFDLQSTLLIALIVIVLAWSYGQSRSARLLRASRENSQAAPASGISITRHRIIAFTVSGALAGVGGAMWAQTNRVIQASQFGLDFTFTTIAMLIVGGMLSLWGAVVGTLLISALNHVLGVLENGVQIGGVIVSLPSGSRLVVVAALMVLIIILRPSGITGGREARWPFRPRDPFLTGVVATPRAATT</sequence>
<dbReference type="PANTHER" id="PTHR30482:SF1">
    <property type="entry name" value="BRANCHED-CHAIN AMINO ACID TRANSPORT PERMEASE PROTEIN LIVM-RELATED"/>
    <property type="match status" value="1"/>
</dbReference>
<dbReference type="AlphaFoldDB" id="A0AAU6SBE7"/>
<evidence type="ECO:0000256" key="6">
    <source>
        <dbReference type="SAM" id="Phobius"/>
    </source>
</evidence>
<feature type="transmembrane region" description="Helical" evidence="6">
    <location>
        <begin position="54"/>
        <end position="76"/>
    </location>
</feature>
<dbReference type="GO" id="GO:0015658">
    <property type="term" value="F:branched-chain amino acid transmembrane transporter activity"/>
    <property type="evidence" value="ECO:0007669"/>
    <property type="project" value="InterPro"/>
</dbReference>
<feature type="transmembrane region" description="Helical" evidence="6">
    <location>
        <begin position="211"/>
        <end position="229"/>
    </location>
</feature>
<evidence type="ECO:0000256" key="4">
    <source>
        <dbReference type="ARBA" id="ARBA00022989"/>
    </source>
</evidence>
<keyword evidence="4 6" id="KW-1133">Transmembrane helix</keyword>
<evidence type="ECO:0000256" key="3">
    <source>
        <dbReference type="ARBA" id="ARBA00022692"/>
    </source>
</evidence>
<feature type="transmembrane region" description="Helical" evidence="6">
    <location>
        <begin position="163"/>
        <end position="181"/>
    </location>
</feature>
<organism evidence="7">
    <name type="scientific">Microbacterium sp. LWS13-1.2</name>
    <dbReference type="NCBI Taxonomy" id="3135264"/>
    <lineage>
        <taxon>Bacteria</taxon>
        <taxon>Bacillati</taxon>
        <taxon>Actinomycetota</taxon>
        <taxon>Actinomycetes</taxon>
        <taxon>Micrococcales</taxon>
        <taxon>Microbacteriaceae</taxon>
        <taxon>Microbacterium</taxon>
    </lineage>
</organism>
<name>A0AAU6SBE7_9MICO</name>
<evidence type="ECO:0000313" key="7">
    <source>
        <dbReference type="EMBL" id="WZO34239.1"/>
    </source>
</evidence>
<dbReference type="GO" id="GO:0005886">
    <property type="term" value="C:plasma membrane"/>
    <property type="evidence" value="ECO:0007669"/>
    <property type="project" value="UniProtKB-SubCell"/>
</dbReference>
<evidence type="ECO:0000256" key="1">
    <source>
        <dbReference type="ARBA" id="ARBA00004651"/>
    </source>
</evidence>
<dbReference type="CDD" id="cd06581">
    <property type="entry name" value="TM_PBP1_LivM_like"/>
    <property type="match status" value="1"/>
</dbReference>